<dbReference type="SUPFAM" id="SSF51735">
    <property type="entry name" value="NAD(P)-binding Rossmann-fold domains"/>
    <property type="match status" value="1"/>
</dbReference>
<dbReference type="RefSeq" id="WP_220194100.1">
    <property type="nucleotide sequence ID" value="NZ_BNJF01000001.1"/>
</dbReference>
<gene>
    <name evidence="9" type="ORF">KSX_28880</name>
</gene>
<feature type="domain" description="Alcohol dehydrogenase-like C-terminal" evidence="7">
    <location>
        <begin position="177"/>
        <end position="284"/>
    </location>
</feature>
<dbReference type="Proteomes" id="UP000612362">
    <property type="component" value="Unassembled WGS sequence"/>
</dbReference>
<sequence length="333" mass="36287">MRALVFSEQGLEIERAYPMPIPGDGEALIRVVQAGICNTDLEITRGYKGFHGVLGHEFVGIVEEIGGAVDRKEHATMLGKRVVGEINIPCRQIECAYCRHEVYSHCPRRTALGIIGHDGIFAEYATLPLANLHLVPDEVSDDEAVFVEPLAANFEMLEQMHILPSERVLVLGDGKMGQLAARVLVLSGCEVLMVGKHTEKLALVAGSGVKTLALEDAEQLVQQGERSAYVVECTGSARGLEMALRLVRPRGTIMLKSTVAEPGTLDFSTIVVNEIRVQGSRCGPFEPALRALRQKRIDVSSLISARYTLDEAVAAFQFAVQRGNLKVLLTMEA</sequence>
<dbReference type="InterPro" id="IPR002328">
    <property type="entry name" value="ADH_Zn_CS"/>
</dbReference>
<dbReference type="InterPro" id="IPR013149">
    <property type="entry name" value="ADH-like_C"/>
</dbReference>
<dbReference type="CDD" id="cd08242">
    <property type="entry name" value="MDR_like"/>
    <property type="match status" value="1"/>
</dbReference>
<protein>
    <submittedName>
        <fullName evidence="9">Alcohol dehydrogenase</fullName>
    </submittedName>
</protein>
<dbReference type="Pfam" id="PF00107">
    <property type="entry name" value="ADH_zinc_N"/>
    <property type="match status" value="1"/>
</dbReference>
<evidence type="ECO:0000256" key="2">
    <source>
        <dbReference type="ARBA" id="ARBA00008072"/>
    </source>
</evidence>
<dbReference type="AlphaFoldDB" id="A0A8J3MR67"/>
<keyword evidence="4 6" id="KW-0862">Zinc</keyword>
<dbReference type="PANTHER" id="PTHR43350:SF2">
    <property type="entry name" value="GROES-LIKE ZINC-BINDING ALCOHOL DEHYDROGENASE FAMILY PROTEIN"/>
    <property type="match status" value="1"/>
</dbReference>
<comment type="similarity">
    <text evidence="2 6">Belongs to the zinc-containing alcohol dehydrogenase family.</text>
</comment>
<keyword evidence="3 6" id="KW-0479">Metal-binding</keyword>
<proteinExistence type="inferred from homology"/>
<dbReference type="PROSITE" id="PS00059">
    <property type="entry name" value="ADH_ZINC"/>
    <property type="match status" value="1"/>
</dbReference>
<dbReference type="InterPro" id="IPR011032">
    <property type="entry name" value="GroES-like_sf"/>
</dbReference>
<dbReference type="InterPro" id="IPR013154">
    <property type="entry name" value="ADH-like_N"/>
</dbReference>
<evidence type="ECO:0000256" key="4">
    <source>
        <dbReference type="ARBA" id="ARBA00022833"/>
    </source>
</evidence>
<reference evidence="9" key="1">
    <citation type="submission" date="2020-10" db="EMBL/GenBank/DDBJ databases">
        <title>Taxonomic study of unclassified bacteria belonging to the class Ktedonobacteria.</title>
        <authorList>
            <person name="Yabe S."/>
            <person name="Wang C.M."/>
            <person name="Zheng Y."/>
            <person name="Sakai Y."/>
            <person name="Cavaletti L."/>
            <person name="Monciardini P."/>
            <person name="Donadio S."/>
        </authorList>
    </citation>
    <scope>NUCLEOTIDE SEQUENCE</scope>
    <source>
        <strain evidence="9">SOSP1-1</strain>
    </source>
</reference>
<evidence type="ECO:0000256" key="1">
    <source>
        <dbReference type="ARBA" id="ARBA00001947"/>
    </source>
</evidence>
<dbReference type="Gene3D" id="3.90.180.10">
    <property type="entry name" value="Medium-chain alcohol dehydrogenases, catalytic domain"/>
    <property type="match status" value="1"/>
</dbReference>
<organism evidence="9 10">
    <name type="scientific">Ktedonospora formicarum</name>
    <dbReference type="NCBI Taxonomy" id="2778364"/>
    <lineage>
        <taxon>Bacteria</taxon>
        <taxon>Bacillati</taxon>
        <taxon>Chloroflexota</taxon>
        <taxon>Ktedonobacteria</taxon>
        <taxon>Ktedonobacterales</taxon>
        <taxon>Ktedonobacteraceae</taxon>
        <taxon>Ktedonospora</taxon>
    </lineage>
</organism>
<dbReference type="EMBL" id="BNJF01000001">
    <property type="protein sequence ID" value="GHO44725.1"/>
    <property type="molecule type" value="Genomic_DNA"/>
</dbReference>
<name>A0A8J3MR67_9CHLR</name>
<dbReference type="SUPFAM" id="SSF50129">
    <property type="entry name" value="GroES-like"/>
    <property type="match status" value="1"/>
</dbReference>
<evidence type="ECO:0000256" key="3">
    <source>
        <dbReference type="ARBA" id="ARBA00022723"/>
    </source>
</evidence>
<dbReference type="GO" id="GO:0016491">
    <property type="term" value="F:oxidoreductase activity"/>
    <property type="evidence" value="ECO:0007669"/>
    <property type="project" value="UniProtKB-KW"/>
</dbReference>
<evidence type="ECO:0000259" key="7">
    <source>
        <dbReference type="Pfam" id="PF00107"/>
    </source>
</evidence>
<accession>A0A8J3MR67</accession>
<comment type="cofactor">
    <cofactor evidence="1 6">
        <name>Zn(2+)</name>
        <dbReference type="ChEBI" id="CHEBI:29105"/>
    </cofactor>
</comment>
<dbReference type="GO" id="GO:0008270">
    <property type="term" value="F:zinc ion binding"/>
    <property type="evidence" value="ECO:0007669"/>
    <property type="project" value="InterPro"/>
</dbReference>
<comment type="caution">
    <text evidence="9">The sequence shown here is derived from an EMBL/GenBank/DDBJ whole genome shotgun (WGS) entry which is preliminary data.</text>
</comment>
<dbReference type="Gene3D" id="3.40.50.720">
    <property type="entry name" value="NAD(P)-binding Rossmann-like Domain"/>
    <property type="match status" value="1"/>
</dbReference>
<dbReference type="PANTHER" id="PTHR43350">
    <property type="entry name" value="NAD-DEPENDENT ALCOHOL DEHYDROGENASE"/>
    <property type="match status" value="1"/>
</dbReference>
<feature type="domain" description="Alcohol dehydrogenase-like N-terminal" evidence="8">
    <location>
        <begin position="23"/>
        <end position="137"/>
    </location>
</feature>
<evidence type="ECO:0000256" key="5">
    <source>
        <dbReference type="ARBA" id="ARBA00023002"/>
    </source>
</evidence>
<evidence type="ECO:0000313" key="9">
    <source>
        <dbReference type="EMBL" id="GHO44725.1"/>
    </source>
</evidence>
<keyword evidence="5" id="KW-0560">Oxidoreductase</keyword>
<evidence type="ECO:0000259" key="8">
    <source>
        <dbReference type="Pfam" id="PF08240"/>
    </source>
</evidence>
<keyword evidence="10" id="KW-1185">Reference proteome</keyword>
<dbReference type="InterPro" id="IPR036291">
    <property type="entry name" value="NAD(P)-bd_dom_sf"/>
</dbReference>
<evidence type="ECO:0000256" key="6">
    <source>
        <dbReference type="RuleBase" id="RU361277"/>
    </source>
</evidence>
<dbReference type="Pfam" id="PF08240">
    <property type="entry name" value="ADH_N"/>
    <property type="match status" value="1"/>
</dbReference>
<evidence type="ECO:0000313" key="10">
    <source>
        <dbReference type="Proteomes" id="UP000612362"/>
    </source>
</evidence>